<comment type="caution">
    <text evidence="3">The sequence shown here is derived from an EMBL/GenBank/DDBJ whole genome shotgun (WGS) entry which is preliminary data.</text>
</comment>
<name>A0ABQ8EWA1_9FUNG</name>
<feature type="transmembrane region" description="Helical" evidence="2">
    <location>
        <begin position="50"/>
        <end position="69"/>
    </location>
</feature>
<keyword evidence="2" id="KW-0812">Transmembrane</keyword>
<sequence length="349" mass="39206">MVFEYRMPVSSLATSLNSSIAALSLLVAALNLIVAISLAYFMIRGNRTGRIFKIALIVLNLSSCLLQLMTFNRLYDILPPSLGRLFPPFAAFIFGGTFWLLLEIRFVFGTLFLLGPVDKPYWTLKRKVVARIALIAVHFLLLWPAYLGFSNDRHIRYWAIIGQATHAALCTIISFLQAYFITSRLFRYRKTEFAPSRVLHKRQIILVMLLIMTFLMNMAGILSYTWGSSIRGDLTNSNWLVGRLTEQFAASCLGNDVLSETISLLVMVNLVLTKSAAVTPTKDFEKPITMIRSVDAPIPPDAILLYTFPSVMFKERSNDRPSDDNSTEGTFSISESGTSSNVRDWGDKT</sequence>
<dbReference type="Proteomes" id="UP001648503">
    <property type="component" value="Unassembled WGS sequence"/>
</dbReference>
<gene>
    <name evidence="3" type="ORF">BASA50_000663</name>
</gene>
<evidence type="ECO:0000313" key="4">
    <source>
        <dbReference type="Proteomes" id="UP001648503"/>
    </source>
</evidence>
<evidence type="ECO:0008006" key="5">
    <source>
        <dbReference type="Google" id="ProtNLM"/>
    </source>
</evidence>
<feature type="region of interest" description="Disordered" evidence="1">
    <location>
        <begin position="316"/>
        <end position="349"/>
    </location>
</feature>
<evidence type="ECO:0000313" key="3">
    <source>
        <dbReference type="EMBL" id="KAH6586198.1"/>
    </source>
</evidence>
<feature type="transmembrane region" description="Helical" evidence="2">
    <location>
        <begin position="20"/>
        <end position="43"/>
    </location>
</feature>
<keyword evidence="2" id="KW-1133">Transmembrane helix</keyword>
<evidence type="ECO:0000256" key="2">
    <source>
        <dbReference type="SAM" id="Phobius"/>
    </source>
</evidence>
<organism evidence="3 4">
    <name type="scientific">Batrachochytrium salamandrivorans</name>
    <dbReference type="NCBI Taxonomy" id="1357716"/>
    <lineage>
        <taxon>Eukaryota</taxon>
        <taxon>Fungi</taxon>
        <taxon>Fungi incertae sedis</taxon>
        <taxon>Chytridiomycota</taxon>
        <taxon>Chytridiomycota incertae sedis</taxon>
        <taxon>Chytridiomycetes</taxon>
        <taxon>Rhizophydiales</taxon>
        <taxon>Rhizophydiales incertae sedis</taxon>
        <taxon>Batrachochytrium</taxon>
    </lineage>
</organism>
<reference evidence="3 4" key="1">
    <citation type="submission" date="2021-02" db="EMBL/GenBank/DDBJ databases">
        <title>Variation within the Batrachochytrium salamandrivorans European outbreak.</title>
        <authorList>
            <person name="Kelly M."/>
            <person name="Pasmans F."/>
            <person name="Shea T.P."/>
            <person name="Munoz J.F."/>
            <person name="Carranza S."/>
            <person name="Cuomo C.A."/>
            <person name="Martel A."/>
        </authorList>
    </citation>
    <scope>NUCLEOTIDE SEQUENCE [LARGE SCALE GENOMIC DNA]</scope>
    <source>
        <strain evidence="3 4">AMFP18/2</strain>
    </source>
</reference>
<proteinExistence type="predicted"/>
<dbReference type="EMBL" id="JAFCIX010000575">
    <property type="protein sequence ID" value="KAH6586198.1"/>
    <property type="molecule type" value="Genomic_DNA"/>
</dbReference>
<feature type="transmembrane region" description="Helical" evidence="2">
    <location>
        <begin position="203"/>
        <end position="226"/>
    </location>
</feature>
<keyword evidence="2" id="KW-0472">Membrane</keyword>
<feature type="compositionally biased region" description="Polar residues" evidence="1">
    <location>
        <begin position="327"/>
        <end position="342"/>
    </location>
</feature>
<keyword evidence="4" id="KW-1185">Reference proteome</keyword>
<evidence type="ECO:0000256" key="1">
    <source>
        <dbReference type="SAM" id="MobiDB-lite"/>
    </source>
</evidence>
<accession>A0ABQ8EWA1</accession>
<protein>
    <recommendedName>
        <fullName evidence="5">G-protein coupled receptors family 1 profile domain-containing protein</fullName>
    </recommendedName>
</protein>
<feature type="transmembrane region" description="Helical" evidence="2">
    <location>
        <begin position="89"/>
        <end position="116"/>
    </location>
</feature>
<feature type="transmembrane region" description="Helical" evidence="2">
    <location>
        <begin position="155"/>
        <end position="182"/>
    </location>
</feature>
<feature type="transmembrane region" description="Helical" evidence="2">
    <location>
        <begin position="128"/>
        <end position="149"/>
    </location>
</feature>